<evidence type="ECO:0000313" key="3">
    <source>
        <dbReference type="EMBL" id="WED56152.1"/>
    </source>
</evidence>
<dbReference type="PROSITE" id="PS50943">
    <property type="entry name" value="HTH_CROC1"/>
    <property type="match status" value="1"/>
</dbReference>
<dbReference type="PANTHER" id="PTHR46558:SF14">
    <property type="entry name" value="HTH-TYPE TRANSCRIPTIONAL REGULATOR ANSR"/>
    <property type="match status" value="1"/>
</dbReference>
<sequence>MELMILDSAFRGDRLKELRENRKLLQEPIAKHLGVTKSTFSRFETGVRQPDASMLVKIADYFNCSVDYLLGRVDDPTMTHEEYIKVAQEKYKFIGDVFTEELLQSLSQERLEKIVNYIKEQAIMAQLEQKDDDK</sequence>
<dbReference type="Proteomes" id="UP001219957">
    <property type="component" value="Chromosome"/>
</dbReference>
<dbReference type="SMART" id="SM00530">
    <property type="entry name" value="HTH_XRE"/>
    <property type="match status" value="1"/>
</dbReference>
<dbReference type="SUPFAM" id="SSF47413">
    <property type="entry name" value="lambda repressor-like DNA-binding domains"/>
    <property type="match status" value="1"/>
</dbReference>
<dbReference type="Gene3D" id="1.10.260.40">
    <property type="entry name" value="lambda repressor-like DNA-binding domains"/>
    <property type="match status" value="1"/>
</dbReference>
<gene>
    <name evidence="3" type="ORF">OE059_04650</name>
</gene>
<dbReference type="InterPro" id="IPR010982">
    <property type="entry name" value="Lambda_DNA-bd_dom_sf"/>
</dbReference>
<evidence type="ECO:0000259" key="2">
    <source>
        <dbReference type="PROSITE" id="PS50943"/>
    </source>
</evidence>
<name>A0ABY8B1Z5_9BACL</name>
<reference evidence="3 4" key="1">
    <citation type="submission" date="2022-10" db="EMBL/GenBank/DDBJ databases">
        <title>Complete genome sequence of Exiguobacterium profundum TSS-3 isolated from an extremely saline-alkaline spring located in Ixtapa, Chiapas-Mexico.</title>
        <authorList>
            <person name="Rincon-Rosales R."/>
            <person name="Rogel M.A."/>
            <person name="Rincon-Molina C.I."/>
            <person name="Guerrero G."/>
            <person name="Manzano-Gomez L.A."/>
            <person name="Lopez-Lopez A."/>
            <person name="Rincon Molina F.A."/>
            <person name="Martinez-Romero E."/>
        </authorList>
    </citation>
    <scope>NUCLEOTIDE SEQUENCE [LARGE SCALE GENOMIC DNA]</scope>
    <source>
        <strain evidence="3 4">TSS-3</strain>
    </source>
</reference>
<keyword evidence="4" id="KW-1185">Reference proteome</keyword>
<dbReference type="CDD" id="cd00093">
    <property type="entry name" value="HTH_XRE"/>
    <property type="match status" value="1"/>
</dbReference>
<dbReference type="PANTHER" id="PTHR46558">
    <property type="entry name" value="TRACRIPTIONAL REGULATORY PROTEIN-RELATED-RELATED"/>
    <property type="match status" value="1"/>
</dbReference>
<keyword evidence="1" id="KW-0238">DNA-binding</keyword>
<feature type="domain" description="HTH cro/C1-type" evidence="2">
    <location>
        <begin position="15"/>
        <end position="69"/>
    </location>
</feature>
<dbReference type="Pfam" id="PF01381">
    <property type="entry name" value="HTH_3"/>
    <property type="match status" value="1"/>
</dbReference>
<evidence type="ECO:0000256" key="1">
    <source>
        <dbReference type="ARBA" id="ARBA00023125"/>
    </source>
</evidence>
<organism evidence="3 4">
    <name type="scientific">Exiguobacterium profundum</name>
    <dbReference type="NCBI Taxonomy" id="307643"/>
    <lineage>
        <taxon>Bacteria</taxon>
        <taxon>Bacillati</taxon>
        <taxon>Bacillota</taxon>
        <taxon>Bacilli</taxon>
        <taxon>Bacillales</taxon>
        <taxon>Bacillales Family XII. Incertae Sedis</taxon>
        <taxon>Exiguobacterium</taxon>
    </lineage>
</organism>
<dbReference type="EMBL" id="CP109617">
    <property type="protein sequence ID" value="WED56152.1"/>
    <property type="molecule type" value="Genomic_DNA"/>
</dbReference>
<dbReference type="InterPro" id="IPR001387">
    <property type="entry name" value="Cro/C1-type_HTH"/>
</dbReference>
<accession>A0ABY8B1Z5</accession>
<dbReference type="RefSeq" id="WP_275060458.1">
    <property type="nucleotide sequence ID" value="NZ_CP109617.1"/>
</dbReference>
<evidence type="ECO:0000313" key="4">
    <source>
        <dbReference type="Proteomes" id="UP001219957"/>
    </source>
</evidence>
<proteinExistence type="predicted"/>
<protein>
    <submittedName>
        <fullName evidence="3">Helix-turn-helix domain-containing protein</fullName>
    </submittedName>
</protein>